<evidence type="ECO:0000256" key="1">
    <source>
        <dbReference type="SAM" id="MobiDB-lite"/>
    </source>
</evidence>
<dbReference type="EMBL" id="JADVKH010000021">
    <property type="protein sequence ID" value="MBJ9687802.1"/>
    <property type="molecule type" value="Genomic_DNA"/>
</dbReference>
<protein>
    <submittedName>
        <fullName evidence="2">Phage tail protein</fullName>
    </submittedName>
</protein>
<evidence type="ECO:0000313" key="2">
    <source>
        <dbReference type="EMBL" id="MBJ9687802.1"/>
    </source>
</evidence>
<gene>
    <name evidence="2" type="ORF">I5589_11985</name>
</gene>
<sequence>MGQKFAAFDAQGHITAFYDSVDSPAPADVKVVDISDDEWRAALEASTHGMRATLDERRRVVFVEPPAPTRSEVATAKRAERDAALHATDWLVSRHQDEQLLGDGTTLTADQFAVLLRYRQSLREASDLPGWPYTELPSPPLFATAQPKATA</sequence>
<reference evidence="2 3" key="1">
    <citation type="submission" date="2020-11" db="EMBL/GenBank/DDBJ databases">
        <title>Enhanced detection system for hospital associated transmission using whole genome sequencing surveillance.</title>
        <authorList>
            <person name="Harrison L.H."/>
            <person name="Van Tyne D."/>
            <person name="Marsh J.W."/>
            <person name="Griffith M.P."/>
            <person name="Snyder D.J."/>
            <person name="Cooper V.S."/>
            <person name="Mustapha M."/>
        </authorList>
    </citation>
    <scope>NUCLEOTIDE SEQUENCE [LARGE SCALE GENOMIC DNA]</scope>
    <source>
        <strain evidence="2 3">BC00020</strain>
    </source>
</reference>
<comment type="caution">
    <text evidence="2">The sequence shown here is derived from an EMBL/GenBank/DDBJ whole genome shotgun (WGS) entry which is preliminary data.</text>
</comment>
<dbReference type="Proteomes" id="UP000808215">
    <property type="component" value="Unassembled WGS sequence"/>
</dbReference>
<dbReference type="RefSeq" id="WP_059460966.1">
    <property type="nucleotide sequence ID" value="NZ_CADFFD010000104.1"/>
</dbReference>
<feature type="region of interest" description="Disordered" evidence="1">
    <location>
        <begin position="127"/>
        <end position="151"/>
    </location>
</feature>
<proteinExistence type="predicted"/>
<name>A0ABS1AUI4_BURVI</name>
<accession>A0ABS1AUI4</accession>
<keyword evidence="3" id="KW-1185">Reference proteome</keyword>
<organism evidence="2 3">
    <name type="scientific">Burkholderia vietnamiensis</name>
    <dbReference type="NCBI Taxonomy" id="60552"/>
    <lineage>
        <taxon>Bacteria</taxon>
        <taxon>Pseudomonadati</taxon>
        <taxon>Pseudomonadota</taxon>
        <taxon>Betaproteobacteria</taxon>
        <taxon>Burkholderiales</taxon>
        <taxon>Burkholderiaceae</taxon>
        <taxon>Burkholderia</taxon>
        <taxon>Burkholderia cepacia complex</taxon>
    </lineage>
</organism>
<evidence type="ECO:0000313" key="3">
    <source>
        <dbReference type="Proteomes" id="UP000808215"/>
    </source>
</evidence>